<dbReference type="SUPFAM" id="SSF56112">
    <property type="entry name" value="Protein kinase-like (PK-like)"/>
    <property type="match status" value="1"/>
</dbReference>
<dbReference type="Pfam" id="PF01590">
    <property type="entry name" value="GAF"/>
    <property type="match status" value="2"/>
</dbReference>
<dbReference type="SMART" id="SM00388">
    <property type="entry name" value="HisKA"/>
    <property type="match status" value="1"/>
</dbReference>
<accession>A0A540WYL3</accession>
<dbReference type="PRINTS" id="PR00344">
    <property type="entry name" value="BCTRLSENSOR"/>
</dbReference>
<dbReference type="InterPro" id="IPR027417">
    <property type="entry name" value="P-loop_NTPase"/>
</dbReference>
<evidence type="ECO:0000256" key="5">
    <source>
        <dbReference type="ARBA" id="ARBA00022777"/>
    </source>
</evidence>
<dbReference type="PROSITE" id="PS50109">
    <property type="entry name" value="HIS_KIN"/>
    <property type="match status" value="1"/>
</dbReference>
<dbReference type="InterPro" id="IPR000719">
    <property type="entry name" value="Prot_kinase_dom"/>
</dbReference>
<dbReference type="FunFam" id="3.30.565.10:FF:000006">
    <property type="entry name" value="Sensor histidine kinase WalK"/>
    <property type="match status" value="1"/>
</dbReference>
<name>A0A540WYL3_9BACT</name>
<dbReference type="Pfam" id="PF02518">
    <property type="entry name" value="HATPase_c"/>
    <property type="match status" value="1"/>
</dbReference>
<dbReference type="FunFam" id="3.30.450.40:FF:000035">
    <property type="entry name" value="PAS sensor protein"/>
    <property type="match status" value="1"/>
</dbReference>
<dbReference type="PANTHER" id="PTHR43642:SF1">
    <property type="entry name" value="HYBRID SIGNAL TRANSDUCTION HISTIDINE KINASE G"/>
    <property type="match status" value="1"/>
</dbReference>
<dbReference type="Pfam" id="PF13191">
    <property type="entry name" value="AAA_16"/>
    <property type="match status" value="1"/>
</dbReference>
<evidence type="ECO:0000313" key="8">
    <source>
        <dbReference type="EMBL" id="TQF13534.1"/>
    </source>
</evidence>
<dbReference type="Pfam" id="PF00069">
    <property type="entry name" value="Pkinase"/>
    <property type="match status" value="1"/>
</dbReference>
<evidence type="ECO:0000256" key="2">
    <source>
        <dbReference type="ARBA" id="ARBA00012438"/>
    </source>
</evidence>
<evidence type="ECO:0000256" key="1">
    <source>
        <dbReference type="ARBA" id="ARBA00000085"/>
    </source>
</evidence>
<dbReference type="Gene3D" id="3.40.50.300">
    <property type="entry name" value="P-loop containing nucleotide triphosphate hydrolases"/>
    <property type="match status" value="1"/>
</dbReference>
<dbReference type="OrthoDB" id="5476122at2"/>
<dbReference type="SUPFAM" id="SSF55781">
    <property type="entry name" value="GAF domain-like"/>
    <property type="match status" value="2"/>
</dbReference>
<dbReference type="PANTHER" id="PTHR43642">
    <property type="entry name" value="HYBRID SIGNAL TRANSDUCTION HISTIDINE KINASE G"/>
    <property type="match status" value="1"/>
</dbReference>
<dbReference type="GO" id="GO:0005524">
    <property type="term" value="F:ATP binding"/>
    <property type="evidence" value="ECO:0007669"/>
    <property type="project" value="InterPro"/>
</dbReference>
<dbReference type="InterPro" id="IPR041664">
    <property type="entry name" value="AAA_16"/>
</dbReference>
<dbReference type="SUPFAM" id="SSF52540">
    <property type="entry name" value="P-loop containing nucleoside triphosphate hydrolases"/>
    <property type="match status" value="1"/>
</dbReference>
<evidence type="ECO:0000313" key="9">
    <source>
        <dbReference type="Proteomes" id="UP000315369"/>
    </source>
</evidence>
<dbReference type="InterPro" id="IPR011009">
    <property type="entry name" value="Kinase-like_dom_sf"/>
</dbReference>
<comment type="catalytic activity">
    <reaction evidence="1">
        <text>ATP + protein L-histidine = ADP + protein N-phospho-L-histidine.</text>
        <dbReference type="EC" id="2.7.13.3"/>
    </reaction>
</comment>
<dbReference type="CDD" id="cd00075">
    <property type="entry name" value="HATPase"/>
    <property type="match status" value="1"/>
</dbReference>
<organism evidence="8 9">
    <name type="scientific">Myxococcus llanfairpwllgwyngyllgogerychwyrndrobwllllantysiliogogogochensis</name>
    <dbReference type="NCBI Taxonomy" id="2590453"/>
    <lineage>
        <taxon>Bacteria</taxon>
        <taxon>Pseudomonadati</taxon>
        <taxon>Myxococcota</taxon>
        <taxon>Myxococcia</taxon>
        <taxon>Myxococcales</taxon>
        <taxon>Cystobacterineae</taxon>
        <taxon>Myxococcaceae</taxon>
        <taxon>Myxococcus</taxon>
    </lineage>
</organism>
<evidence type="ECO:0000256" key="4">
    <source>
        <dbReference type="ARBA" id="ARBA00022679"/>
    </source>
</evidence>
<dbReference type="EC" id="2.7.13.3" evidence="2"/>
<dbReference type="InterPro" id="IPR029016">
    <property type="entry name" value="GAF-like_dom_sf"/>
</dbReference>
<dbReference type="InterPro" id="IPR005467">
    <property type="entry name" value="His_kinase_dom"/>
</dbReference>
<feature type="domain" description="Protein kinase" evidence="6">
    <location>
        <begin position="8"/>
        <end position="268"/>
    </location>
</feature>
<dbReference type="Pfam" id="PF00512">
    <property type="entry name" value="HisKA"/>
    <property type="match status" value="1"/>
</dbReference>
<dbReference type="Gene3D" id="1.10.510.10">
    <property type="entry name" value="Transferase(Phosphotransferase) domain 1"/>
    <property type="match status" value="1"/>
</dbReference>
<dbReference type="CDD" id="cd14014">
    <property type="entry name" value="STKc_PknB_like"/>
    <property type="match status" value="1"/>
</dbReference>
<evidence type="ECO:0000259" key="7">
    <source>
        <dbReference type="PROSITE" id="PS50109"/>
    </source>
</evidence>
<dbReference type="InterPro" id="IPR004358">
    <property type="entry name" value="Sig_transdc_His_kin-like_C"/>
</dbReference>
<protein>
    <recommendedName>
        <fullName evidence="2">histidine kinase</fullName>
        <ecNumber evidence="2">2.7.13.3</ecNumber>
    </recommendedName>
</protein>
<dbReference type="Gene3D" id="3.30.565.10">
    <property type="entry name" value="Histidine kinase-like ATPase, C-terminal domain"/>
    <property type="match status" value="1"/>
</dbReference>
<dbReference type="SUPFAM" id="SSF48452">
    <property type="entry name" value="TPR-like"/>
    <property type="match status" value="1"/>
</dbReference>
<dbReference type="Proteomes" id="UP000315369">
    <property type="component" value="Unassembled WGS sequence"/>
</dbReference>
<dbReference type="GO" id="GO:0000155">
    <property type="term" value="F:phosphorelay sensor kinase activity"/>
    <property type="evidence" value="ECO:0007669"/>
    <property type="project" value="InterPro"/>
</dbReference>
<keyword evidence="9" id="KW-1185">Reference proteome</keyword>
<dbReference type="InterPro" id="IPR053159">
    <property type="entry name" value="Hybrid_Histidine_Kinase"/>
</dbReference>
<dbReference type="InterPro" id="IPR036097">
    <property type="entry name" value="HisK_dim/P_sf"/>
</dbReference>
<dbReference type="SMART" id="SM00387">
    <property type="entry name" value="HATPase_c"/>
    <property type="match status" value="1"/>
</dbReference>
<sequence length="1904" mass="210604">MMLELAGYQDVRRIYRGHRYDVFRAWTPEGAARVLKVVREGPLAESSAGLLRHEHAMLSDLRDLHGVARVVALEVVAGQPALAIEDAGPHDLREWLRRGPIEVDLFLELACDLASSLGALHRQHVIHRDLNPANLVVAPGGRGLVMIDFDLSTRVQGLVHMAGVPGGFEGTLRYIAPEQTGRMRRRVDHRADLYALGATFYEMLTGEAPFVSTDAAELVHALLALPPVPPVDKNPQLPAILSDVVLRLLAKVPEERYQSAEALVEDLREIQRRWRGPGTPIAFELGRYDLARELGLPDRLYGRDEERAVLDTALERARFGAREWVLLSGASGSGKTSLVHALRAHLGTGRFLSGKSSELKGQTPYASLVEAVRGLVVGVLEQPPDEVAKWRQRLQEALGTQGRVLTELVPELERLIGEQPPIVPLGPREAGSRFLLLLQSFFRDLATDEEPLVLFLDDLQWADAATLELLTRLVTDPELHHVLLIGAYRPGEWGTSHPLSRVLSSLAGTTAAPRLLELGPLDLSALTTLCADTLRCEPERARALARLVLEKTAGNPFSISHFLRHLHRTGLLTYELEDGSWHWDLVRIEQAEVTDNVVELMLDSIRRLPEHTQRLLTVAACMRGQVDLWLLARVVDAPMEDTAGALWSALRAGLLVPEGRGPRFQPLHPEQTPDGLTEGQATYRFAHDRVRHSAYSLLSDEERRALHRTIGRRLWEDAPGVEAEPRICEVADHFHLGGDVVETATERQWLAELNQRAGRKVRDASAFEAALAYFMRARVLLPEDAWETQRERMLRLHQDAAECAQLTGDRLLSERLIDQAMAHATSPLEKVDLYVLRMNASILGRNHAAALQHAREGLRLFGVALPDGDATADFQAELPQVVEMWKSRTEEELLSAPRMADSLERGCMRLLMSAGIAAWFSDPPMFSFIYTRMLGLTLNHGNSVYSAFAYVCFGLIHGESRGDYAAGHAFSHLGMELSRRFANPREECRVLAAFLFYMRHWREPLRSSMPLLRRGLAAGLESGEPQYVAYLLASISFTRLRLGTELDRVHAEAEGALAFDRKSGQGAMADTQLALRQAVRCLQGRTRERGGYDDATFDTATFLEQSKGDPTILGQFFILRLQTSYLLGDLAGAREMFRAAEPNLRFVQSLFNVTEHAFFGALVLAASVDAGSDAERQARRAYVEQTWHRFRHWATNCPENFRHRHLMLSAERARLEGRFTEAAELFDEAIDRAREEGFPQDEALANVLAGRLYSALGRKRIATLYLRAAREGYARWGAKAVVAALQEEFPDVQIQEPGIWDQTVTPTGDDFRGASLDLLSILKAAQSLSGEVALERLLEKLMAVCLEVAGAQRGALVLEEQGTPMLEAVGGVGEPMTRLHVPLAGAELVPESLLGHTWRTGDAVVLGDAAHQGRFVTDAYVARQRVKSALVVPIRRHARTMGVLYLENNLATHAFTPDRVRVLQLLSSQMAISLENSLLFEERKRAEEAVRFLAESSVVLAESLDYEATLKRLARLAVPFLATVCAIDVVDASGSIRRLSTAHADPASEGLARELQSSYTPDWDSSQPANAVLRTKEPLLIPVLTDELLTRLCRDARHCALIRALKARTLMAVPLIARERLLGVLTLVSSVPTKRYGPGDLELAQDLARRAAIALDNARLYHESQDAIRLRDEFLSIAAHELYTPITALQLSVQGLARSEVPTRDSVQRASRSTQAQTRRLAHLVDELLDVSRIQTGRLHLQLETVDLEAVVRAVVEGLGDAIQRSQSSLSLDLAPGCMGRWDRVRLEQVVTNLLANALKFGAGQPIEVHLEETGGRVRLEIVDQGIGIPAERLPHIFGRFERAVSSREYGGLGLGLFIVREIVAALGGQVRAESTLGAGARFTVELPCEGPVEESVPVSASGP</sequence>
<dbReference type="SMART" id="SM00065">
    <property type="entry name" value="GAF"/>
    <property type="match status" value="2"/>
</dbReference>
<dbReference type="InterPro" id="IPR003661">
    <property type="entry name" value="HisK_dim/P_dom"/>
</dbReference>
<keyword evidence="4" id="KW-0808">Transferase</keyword>
<reference evidence="8 9" key="1">
    <citation type="submission" date="2019-06" db="EMBL/GenBank/DDBJ databases">
        <authorList>
            <person name="Livingstone P."/>
            <person name="Whitworth D."/>
        </authorList>
    </citation>
    <scope>NUCLEOTIDE SEQUENCE [LARGE SCALE GENOMIC DNA]</scope>
    <source>
        <strain evidence="8 9">AM401</strain>
    </source>
</reference>
<dbReference type="SUPFAM" id="SSF47384">
    <property type="entry name" value="Homodimeric domain of signal transducing histidine kinase"/>
    <property type="match status" value="1"/>
</dbReference>
<keyword evidence="3" id="KW-0597">Phosphoprotein</keyword>
<dbReference type="EMBL" id="VIFM01000097">
    <property type="protein sequence ID" value="TQF13534.1"/>
    <property type="molecule type" value="Genomic_DNA"/>
</dbReference>
<dbReference type="SUPFAM" id="SSF55874">
    <property type="entry name" value="ATPase domain of HSP90 chaperone/DNA topoisomerase II/histidine kinase"/>
    <property type="match status" value="1"/>
</dbReference>
<dbReference type="PROSITE" id="PS50011">
    <property type="entry name" value="PROTEIN_KINASE_DOM"/>
    <property type="match status" value="1"/>
</dbReference>
<gene>
    <name evidence="8" type="ORF">FJV41_23455</name>
</gene>
<comment type="caution">
    <text evidence="8">The sequence shown here is derived from an EMBL/GenBank/DDBJ whole genome shotgun (WGS) entry which is preliminary data.</text>
</comment>
<dbReference type="InterPro" id="IPR011990">
    <property type="entry name" value="TPR-like_helical_dom_sf"/>
</dbReference>
<dbReference type="InterPro" id="IPR036890">
    <property type="entry name" value="HATPase_C_sf"/>
</dbReference>
<dbReference type="InterPro" id="IPR003018">
    <property type="entry name" value="GAF"/>
</dbReference>
<evidence type="ECO:0000259" key="6">
    <source>
        <dbReference type="PROSITE" id="PS50011"/>
    </source>
</evidence>
<dbReference type="Gene3D" id="3.30.450.40">
    <property type="match status" value="2"/>
</dbReference>
<dbReference type="CDD" id="cd00082">
    <property type="entry name" value="HisKA"/>
    <property type="match status" value="1"/>
</dbReference>
<keyword evidence="5" id="KW-0418">Kinase</keyword>
<proteinExistence type="predicted"/>
<evidence type="ECO:0000256" key="3">
    <source>
        <dbReference type="ARBA" id="ARBA00022553"/>
    </source>
</evidence>
<dbReference type="InterPro" id="IPR003594">
    <property type="entry name" value="HATPase_dom"/>
</dbReference>
<feature type="domain" description="Histidine kinase" evidence="7">
    <location>
        <begin position="1677"/>
        <end position="1891"/>
    </location>
</feature>
<dbReference type="Gene3D" id="1.10.287.130">
    <property type="match status" value="1"/>
</dbReference>